<gene>
    <name evidence="4" type="ORF">TVY486_1006490</name>
</gene>
<dbReference type="Gene3D" id="2.130.10.10">
    <property type="entry name" value="YVTN repeat-like/Quinoprotein amine dehydrogenase"/>
    <property type="match status" value="1"/>
</dbReference>
<keyword evidence="1 3" id="KW-0853">WD repeat</keyword>
<dbReference type="InterPro" id="IPR001680">
    <property type="entry name" value="WD40_rpt"/>
</dbReference>
<dbReference type="GO" id="GO:1990757">
    <property type="term" value="F:ubiquitin ligase activator activity"/>
    <property type="evidence" value="ECO:0007669"/>
    <property type="project" value="TreeGrafter"/>
</dbReference>
<dbReference type="Pfam" id="PF00400">
    <property type="entry name" value="WD40"/>
    <property type="match status" value="2"/>
</dbReference>
<dbReference type="VEuPathDB" id="TriTrypDB:TvY486_1006490"/>
<sequence>MHDDEQWARSAVSRNFDGALNDIGGHESSISYVRRLLDEIPLNEPTCRRAEGCFRSQLRLMNSLCDDTKAGCRESLWQPTRLTSPYRVLSTVGVRDDFYSSCLSWGKENVALALQDKVLLFGSSSPIDKMAVLKVSTHHRSSFSTVTSVAVCRSTDSSCVVGRLNGSVGLYESRGDGSLTLCSSFAMPRPPLEDTPLSSMDAMTATASVRCMSTTDAHPWLSAVGTAALGVFILDSRCRSYVAHMGGGGLSVLSGGHSNASLSPRDAVSLLSSPNGVCGVTWNASGSLIATGCSGGAVNIWSLSNTEAPVQHMQLPGAHTSVKAITFHPTDPYELLLGGGTDDGCLRICDVSSSEPHHKWFAPTGCQVTQALYSPDGAFVVSSQGSQVKGRGSSTNTPLPLAQGSSAILSGSDLRWGTDEQLKCLTEQFARVMRPGESNNEDGANRAFAYGMPSVTTVSHSPSSTGISPLFSLVVWRKGTQYRGSTPVTFAKSLCATGRLQFSSKAQNIPLPLVSMYVMLGHSARPIQLAAPFPYTVNQGCVASVAGGSDNTIRFWKCFGSRNAAGSWEIRTRANLRASLTDQDEGNSRELPLR</sequence>
<dbReference type="SMART" id="SM00320">
    <property type="entry name" value="WD40"/>
    <property type="match status" value="4"/>
</dbReference>
<dbReference type="GO" id="GO:0010997">
    <property type="term" value="F:anaphase-promoting complex binding"/>
    <property type="evidence" value="ECO:0007669"/>
    <property type="project" value="InterPro"/>
</dbReference>
<dbReference type="InterPro" id="IPR033010">
    <property type="entry name" value="Cdc20/Fizzy"/>
</dbReference>
<dbReference type="OMA" id="GCQVTQA"/>
<dbReference type="GO" id="GO:1905786">
    <property type="term" value="P:positive regulation of anaphase-promoting complex-dependent catabolic process"/>
    <property type="evidence" value="ECO:0007669"/>
    <property type="project" value="TreeGrafter"/>
</dbReference>
<dbReference type="InterPro" id="IPR036322">
    <property type="entry name" value="WD40_repeat_dom_sf"/>
</dbReference>
<evidence type="ECO:0000256" key="1">
    <source>
        <dbReference type="ARBA" id="ARBA00022574"/>
    </source>
</evidence>
<dbReference type="InterPro" id="IPR015943">
    <property type="entry name" value="WD40/YVTN_repeat-like_dom_sf"/>
</dbReference>
<dbReference type="PANTHER" id="PTHR19918:SF64">
    <property type="entry name" value="GUANINE NUCLEOTIDE-BINDING PROTEIN SUBUNIT BETA-LIKE PROTEIN"/>
    <property type="match status" value="1"/>
</dbReference>
<dbReference type="AlphaFoldDB" id="G0U6U5"/>
<dbReference type="PANTHER" id="PTHR19918">
    <property type="entry name" value="CELL DIVISION CYCLE 20 CDC20 FIZZY -RELATED"/>
    <property type="match status" value="1"/>
</dbReference>
<accession>G0U6U5</accession>
<dbReference type="SUPFAM" id="SSF50978">
    <property type="entry name" value="WD40 repeat-like"/>
    <property type="match status" value="1"/>
</dbReference>
<organism evidence="4">
    <name type="scientific">Trypanosoma vivax (strain Y486)</name>
    <dbReference type="NCBI Taxonomy" id="1055687"/>
    <lineage>
        <taxon>Eukaryota</taxon>
        <taxon>Discoba</taxon>
        <taxon>Euglenozoa</taxon>
        <taxon>Kinetoplastea</taxon>
        <taxon>Metakinetoplastina</taxon>
        <taxon>Trypanosomatida</taxon>
        <taxon>Trypanosomatidae</taxon>
        <taxon>Trypanosoma</taxon>
        <taxon>Duttonella</taxon>
    </lineage>
</organism>
<dbReference type="EMBL" id="HE573026">
    <property type="protein sequence ID" value="CCC51600.1"/>
    <property type="molecule type" value="Genomic_DNA"/>
</dbReference>
<protein>
    <submittedName>
        <fullName evidence="4">Uncharacterized protein</fullName>
    </submittedName>
</protein>
<evidence type="ECO:0000256" key="3">
    <source>
        <dbReference type="PROSITE-ProRule" id="PRU00221"/>
    </source>
</evidence>
<name>G0U6U5_TRYVY</name>
<feature type="repeat" description="WD" evidence="3">
    <location>
        <begin position="270"/>
        <end position="311"/>
    </location>
</feature>
<proteinExistence type="predicted"/>
<reference evidence="4" key="1">
    <citation type="journal article" date="2012" name="Proc. Natl. Acad. Sci. U.S.A.">
        <title>Antigenic diversity is generated by distinct evolutionary mechanisms in African trypanosome species.</title>
        <authorList>
            <person name="Jackson A.P."/>
            <person name="Berry A."/>
            <person name="Aslett M."/>
            <person name="Allison H.C."/>
            <person name="Burton P."/>
            <person name="Vavrova-Anderson J."/>
            <person name="Brown R."/>
            <person name="Browne H."/>
            <person name="Corton N."/>
            <person name="Hauser H."/>
            <person name="Gamble J."/>
            <person name="Gilderthorp R."/>
            <person name="Marcello L."/>
            <person name="McQuillan J."/>
            <person name="Otto T.D."/>
            <person name="Quail M.A."/>
            <person name="Sanders M.J."/>
            <person name="van Tonder A."/>
            <person name="Ginger M.L."/>
            <person name="Field M.C."/>
            <person name="Barry J.D."/>
            <person name="Hertz-Fowler C."/>
            <person name="Berriman M."/>
        </authorList>
    </citation>
    <scope>NUCLEOTIDE SEQUENCE</scope>
    <source>
        <strain evidence="4">Y486</strain>
    </source>
</reference>
<dbReference type="GO" id="GO:0031145">
    <property type="term" value="P:anaphase-promoting complex-dependent catabolic process"/>
    <property type="evidence" value="ECO:0007669"/>
    <property type="project" value="TreeGrafter"/>
</dbReference>
<keyword evidence="2" id="KW-0677">Repeat</keyword>
<dbReference type="GO" id="GO:0005680">
    <property type="term" value="C:anaphase-promoting complex"/>
    <property type="evidence" value="ECO:0007669"/>
    <property type="project" value="TreeGrafter"/>
</dbReference>
<dbReference type="PROSITE" id="PS50082">
    <property type="entry name" value="WD_REPEATS_2"/>
    <property type="match status" value="1"/>
</dbReference>
<evidence type="ECO:0000313" key="4">
    <source>
        <dbReference type="EMBL" id="CCC51600.1"/>
    </source>
</evidence>
<evidence type="ECO:0000256" key="2">
    <source>
        <dbReference type="ARBA" id="ARBA00022737"/>
    </source>
</evidence>